<proteinExistence type="predicted"/>
<dbReference type="EMBL" id="VNHM01000011">
    <property type="protein sequence ID" value="TYO94879.1"/>
    <property type="molecule type" value="Genomic_DNA"/>
</dbReference>
<dbReference type="Gene3D" id="3.30.1330.70">
    <property type="entry name" value="Holliday junction resolvase RusA"/>
    <property type="match status" value="1"/>
</dbReference>
<dbReference type="InterPro" id="IPR036614">
    <property type="entry name" value="RusA-like_sf"/>
</dbReference>
<dbReference type="GO" id="GO:0006310">
    <property type="term" value="P:DNA recombination"/>
    <property type="evidence" value="ECO:0007669"/>
    <property type="project" value="InterPro"/>
</dbReference>
<comment type="caution">
    <text evidence="2">The sequence shown here is derived from an EMBL/GenBank/DDBJ whole genome shotgun (WGS) entry which is preliminary data.</text>
</comment>
<dbReference type="AlphaFoldDB" id="A0A5S4ZQ22"/>
<dbReference type="Pfam" id="PF05866">
    <property type="entry name" value="RusA"/>
    <property type="match status" value="1"/>
</dbReference>
<gene>
    <name evidence="2" type="ORF">LX24_02133</name>
</gene>
<evidence type="ECO:0000313" key="3">
    <source>
        <dbReference type="Proteomes" id="UP000323166"/>
    </source>
</evidence>
<reference evidence="2 3" key="1">
    <citation type="submission" date="2019-07" db="EMBL/GenBank/DDBJ databases">
        <title>Genomic Encyclopedia of Type Strains, Phase I: the one thousand microbial genomes (KMG-I) project.</title>
        <authorList>
            <person name="Kyrpides N."/>
        </authorList>
    </citation>
    <scope>NUCLEOTIDE SEQUENCE [LARGE SCALE GENOMIC DNA]</scope>
    <source>
        <strain evidence="2 3">DSM 6562</strain>
    </source>
</reference>
<protein>
    <submittedName>
        <fullName evidence="2">Holliday junction resolvase RusA-like endonuclease</fullName>
    </submittedName>
</protein>
<dbReference type="Proteomes" id="UP000323166">
    <property type="component" value="Unassembled WGS sequence"/>
</dbReference>
<dbReference type="GO" id="GO:0006281">
    <property type="term" value="P:DNA repair"/>
    <property type="evidence" value="ECO:0007669"/>
    <property type="project" value="InterPro"/>
</dbReference>
<organism evidence="2 3">
    <name type="scientific">Desulfallas thermosapovorans DSM 6562</name>
    <dbReference type="NCBI Taxonomy" id="1121431"/>
    <lineage>
        <taxon>Bacteria</taxon>
        <taxon>Bacillati</taxon>
        <taxon>Bacillota</taxon>
        <taxon>Clostridia</taxon>
        <taxon>Eubacteriales</taxon>
        <taxon>Desulfallaceae</taxon>
        <taxon>Desulfallas</taxon>
    </lineage>
</organism>
<dbReference type="InterPro" id="IPR008822">
    <property type="entry name" value="Endonuclease_RusA-like"/>
</dbReference>
<evidence type="ECO:0000313" key="2">
    <source>
        <dbReference type="EMBL" id="TYO94879.1"/>
    </source>
</evidence>
<dbReference type="GO" id="GO:0004519">
    <property type="term" value="F:endonuclease activity"/>
    <property type="evidence" value="ECO:0007669"/>
    <property type="project" value="UniProtKB-KW"/>
</dbReference>
<sequence length="120" mass="13578">MVTFTIPGRPVPKQRPRTGRNGRIYTPKKSRSYEETVGWAGKQVFKNPYDGPVKLQVNVYLSAPGGDLDNYVKSIQDGLNGIAWRDDRQVTRLKAGLFVRPGVKERAEVVVQELRNEPPR</sequence>
<accession>A0A5S4ZQ22</accession>
<dbReference type="GO" id="GO:0000287">
    <property type="term" value="F:magnesium ion binding"/>
    <property type="evidence" value="ECO:0007669"/>
    <property type="project" value="InterPro"/>
</dbReference>
<keyword evidence="2" id="KW-0540">Nuclease</keyword>
<keyword evidence="3" id="KW-1185">Reference proteome</keyword>
<feature type="compositionally biased region" description="Basic residues" evidence="1">
    <location>
        <begin position="12"/>
        <end position="25"/>
    </location>
</feature>
<feature type="region of interest" description="Disordered" evidence="1">
    <location>
        <begin position="1"/>
        <end position="25"/>
    </location>
</feature>
<keyword evidence="2" id="KW-0378">Hydrolase</keyword>
<keyword evidence="2" id="KW-0255">Endonuclease</keyword>
<dbReference type="SUPFAM" id="SSF103084">
    <property type="entry name" value="Holliday junction resolvase RusA"/>
    <property type="match status" value="1"/>
</dbReference>
<evidence type="ECO:0000256" key="1">
    <source>
        <dbReference type="SAM" id="MobiDB-lite"/>
    </source>
</evidence>
<name>A0A5S4ZQ22_9FIRM</name>